<proteinExistence type="predicted"/>
<dbReference type="EMBL" id="CP002343">
    <property type="protein sequence ID" value="ADU49994.1"/>
    <property type="molecule type" value="Genomic_DNA"/>
</dbReference>
<dbReference type="eggNOG" id="ENOG50332Z5">
    <property type="taxonomic scope" value="Bacteria"/>
</dbReference>
<dbReference type="HOGENOM" id="CLU_179940_0_0_11"/>
<dbReference type="CDD" id="cd21631">
    <property type="entry name" value="RHH_CopG_NikR-like"/>
    <property type="match status" value="1"/>
</dbReference>
<dbReference type="Proteomes" id="UP000008914">
    <property type="component" value="Chromosome"/>
</dbReference>
<evidence type="ECO:0000259" key="1">
    <source>
        <dbReference type="Pfam" id="PF01402"/>
    </source>
</evidence>
<dbReference type="KEGG" id="ica:Intca_3519"/>
<name>E6SG40_INTC7</name>
<accession>E6SG40</accession>
<sequence length="101" mass="11249">MSGVDPAFPVRRFSLYDFVMVSDDHVTEEQIRKWADEAEAGYDVDQLKRRGRGRPGRGAEPTQVIAVRLTAEEIAALDAYAAREHLSRSEAIRRALAGYAA</sequence>
<organism evidence="2 3">
    <name type="scientific">Intrasporangium calvum (strain ATCC 23552 / DSM 43043 / JCM 3097 / NBRC 12989 / NCIMB 10167 / NRRL B-3866 / 7 KIP)</name>
    <dbReference type="NCBI Taxonomy" id="710696"/>
    <lineage>
        <taxon>Bacteria</taxon>
        <taxon>Bacillati</taxon>
        <taxon>Actinomycetota</taxon>
        <taxon>Actinomycetes</taxon>
        <taxon>Micrococcales</taxon>
        <taxon>Intrasporangiaceae</taxon>
        <taxon>Intrasporangium</taxon>
    </lineage>
</organism>
<keyword evidence="3" id="KW-1185">Reference proteome</keyword>
<dbReference type="Pfam" id="PF01402">
    <property type="entry name" value="RHH_1"/>
    <property type="match status" value="1"/>
</dbReference>
<dbReference type="AlphaFoldDB" id="E6SG40"/>
<dbReference type="STRING" id="710696.Intca_3519"/>
<evidence type="ECO:0000313" key="3">
    <source>
        <dbReference type="Proteomes" id="UP000008914"/>
    </source>
</evidence>
<dbReference type="GO" id="GO:0006355">
    <property type="term" value="P:regulation of DNA-templated transcription"/>
    <property type="evidence" value="ECO:0007669"/>
    <property type="project" value="InterPro"/>
</dbReference>
<dbReference type="InterPro" id="IPR002145">
    <property type="entry name" value="CopG"/>
</dbReference>
<protein>
    <recommendedName>
        <fullName evidence="1">Ribbon-helix-helix protein CopG domain-containing protein</fullName>
    </recommendedName>
</protein>
<reference evidence="2 3" key="1">
    <citation type="journal article" date="2010" name="Stand. Genomic Sci.">
        <title>Complete genome sequence of Intrasporangium calvum type strain (7 KIP).</title>
        <authorList>
            <person name="Del Rio T.G."/>
            <person name="Chertkov O."/>
            <person name="Yasawong M."/>
            <person name="Lucas S."/>
            <person name="Deshpande S."/>
            <person name="Cheng J.F."/>
            <person name="Detter C."/>
            <person name="Tapia R."/>
            <person name="Han C."/>
            <person name="Goodwin L."/>
            <person name="Pitluck S."/>
            <person name="Liolios K."/>
            <person name="Ivanova N."/>
            <person name="Mavromatis K."/>
            <person name="Pati A."/>
            <person name="Chen A."/>
            <person name="Palaniappan K."/>
            <person name="Land M."/>
            <person name="Hauser L."/>
            <person name="Chang Y.J."/>
            <person name="Jeffries C.D."/>
            <person name="Rohde M."/>
            <person name="Pukall R."/>
            <person name="Sikorski J."/>
            <person name="Goker M."/>
            <person name="Woyke T."/>
            <person name="Bristow J."/>
            <person name="Eisen J.A."/>
            <person name="Markowitz V."/>
            <person name="Hugenholtz P."/>
            <person name="Kyrpides N.C."/>
            <person name="Klenk H.P."/>
            <person name="Lapidus A."/>
        </authorList>
    </citation>
    <scope>NUCLEOTIDE SEQUENCE [LARGE SCALE GENOMIC DNA]</scope>
    <source>
        <strain evidence="3">ATCC 23552 / DSM 43043 / JCM 3097 / NBRC 12989 / 7 KIP</strain>
    </source>
</reference>
<feature type="domain" description="Ribbon-helix-helix protein CopG" evidence="1">
    <location>
        <begin position="65"/>
        <end position="99"/>
    </location>
</feature>
<gene>
    <name evidence="2" type="ordered locus">Intca_3519</name>
</gene>
<evidence type="ECO:0000313" key="2">
    <source>
        <dbReference type="EMBL" id="ADU49994.1"/>
    </source>
</evidence>